<evidence type="ECO:0000313" key="2">
    <source>
        <dbReference type="Proteomes" id="UP001596957"/>
    </source>
</evidence>
<keyword evidence="2" id="KW-1185">Reference proteome</keyword>
<reference evidence="2" key="1">
    <citation type="journal article" date="2019" name="Int. J. Syst. Evol. Microbiol.">
        <title>The Global Catalogue of Microorganisms (GCM) 10K type strain sequencing project: providing services to taxonomists for standard genome sequencing and annotation.</title>
        <authorList>
            <consortium name="The Broad Institute Genomics Platform"/>
            <consortium name="The Broad Institute Genome Sequencing Center for Infectious Disease"/>
            <person name="Wu L."/>
            <person name="Ma J."/>
        </authorList>
    </citation>
    <scope>NUCLEOTIDE SEQUENCE [LARGE SCALE GENOMIC DNA]</scope>
    <source>
        <strain evidence="2">CGMCC 4.7198</strain>
    </source>
</reference>
<comment type="caution">
    <text evidence="1">The sequence shown here is derived from an EMBL/GenBank/DDBJ whole genome shotgun (WGS) entry which is preliminary data.</text>
</comment>
<gene>
    <name evidence="1" type="ORF">ACFQZP_50630</name>
</gene>
<dbReference type="EMBL" id="JBHTEC010000011">
    <property type="protein sequence ID" value="MFD0289705.1"/>
    <property type="molecule type" value="Genomic_DNA"/>
</dbReference>
<accession>A0ABW2VZ51</accession>
<sequence>MSMWTQSEEDGTTAIHLMNRSPDPVSDVAFSFLANRDFSQIDPVGFYFELIGVPACSDLTFQATSLRYRKIAYAQRDPVMLPSSVNVREKGMKRLGPHWLLIPTSVSFTDRDGQSWTRDDSGALRHDPDGGGRGWGNYKVEFEGMPVAKPVTVCGANGG</sequence>
<name>A0ABW2VZ51_9ACTN</name>
<proteinExistence type="predicted"/>
<organism evidence="1 2">
    <name type="scientific">Streptomyces lutosisoli</name>
    <dbReference type="NCBI Taxonomy" id="2665721"/>
    <lineage>
        <taxon>Bacteria</taxon>
        <taxon>Bacillati</taxon>
        <taxon>Actinomycetota</taxon>
        <taxon>Actinomycetes</taxon>
        <taxon>Kitasatosporales</taxon>
        <taxon>Streptomycetaceae</taxon>
        <taxon>Streptomyces</taxon>
    </lineage>
</organism>
<evidence type="ECO:0000313" key="1">
    <source>
        <dbReference type="EMBL" id="MFD0289705.1"/>
    </source>
</evidence>
<dbReference type="Proteomes" id="UP001596957">
    <property type="component" value="Unassembled WGS sequence"/>
</dbReference>
<dbReference type="RefSeq" id="WP_381302030.1">
    <property type="nucleotide sequence ID" value="NZ_JBHTEC010000011.1"/>
</dbReference>
<protein>
    <submittedName>
        <fullName evidence="1">Uncharacterized protein</fullName>
    </submittedName>
</protein>